<dbReference type="SMART" id="SM00271">
    <property type="entry name" value="DnaJ"/>
    <property type="match status" value="1"/>
</dbReference>
<evidence type="ECO:0000313" key="3">
    <source>
        <dbReference type="EMBL" id="BCR06099.1"/>
    </source>
</evidence>
<dbReference type="Gene3D" id="2.60.260.20">
    <property type="entry name" value="Urease metallochaperone UreE, N-terminal domain"/>
    <property type="match status" value="2"/>
</dbReference>
<keyword evidence="1" id="KW-0143">Chaperone</keyword>
<dbReference type="PROSITE" id="PS00636">
    <property type="entry name" value="DNAJ_1"/>
    <property type="match status" value="1"/>
</dbReference>
<dbReference type="InterPro" id="IPR001623">
    <property type="entry name" value="DnaJ_domain"/>
</dbReference>
<dbReference type="PANTHER" id="PTHR43096:SF52">
    <property type="entry name" value="DNAJ HOMOLOG 1, MITOCHONDRIAL-RELATED"/>
    <property type="match status" value="1"/>
</dbReference>
<dbReference type="Pfam" id="PF01556">
    <property type="entry name" value="DnaJ_C"/>
    <property type="match status" value="1"/>
</dbReference>
<dbReference type="InterPro" id="IPR008971">
    <property type="entry name" value="HSP40/DnaJ_pept-bd"/>
</dbReference>
<dbReference type="Gene3D" id="1.10.287.110">
    <property type="entry name" value="DnaJ domain"/>
    <property type="match status" value="1"/>
</dbReference>
<dbReference type="InterPro" id="IPR036869">
    <property type="entry name" value="J_dom_sf"/>
</dbReference>
<dbReference type="SUPFAM" id="SSF49493">
    <property type="entry name" value="HSP40/DnaJ peptide-binding domain"/>
    <property type="match status" value="2"/>
</dbReference>
<dbReference type="CDD" id="cd06257">
    <property type="entry name" value="DnaJ"/>
    <property type="match status" value="1"/>
</dbReference>
<keyword evidence="4" id="KW-1185">Reference proteome</keyword>
<evidence type="ECO:0000313" key="4">
    <source>
        <dbReference type="Proteomes" id="UP001319827"/>
    </source>
</evidence>
<reference evidence="3 4" key="2">
    <citation type="journal article" date="2021" name="Int. J. Syst. Evol. Microbiol.">
        <title>Isolation and Polyphasic Characterization of Desulfuromonas versatilis sp. Nov., an Electrogenic Bacteria Capable of Versatile Metabolism Isolated from a Graphene Oxide-Reducing Enrichment Culture.</title>
        <authorList>
            <person name="Xie L."/>
            <person name="Yoshida N."/>
            <person name="Ishii S."/>
            <person name="Meng L."/>
        </authorList>
    </citation>
    <scope>NUCLEOTIDE SEQUENCE [LARGE SCALE GENOMIC DNA]</scope>
    <source>
        <strain evidence="3 4">NIT-T3</strain>
    </source>
</reference>
<dbReference type="Proteomes" id="UP001319827">
    <property type="component" value="Chromosome"/>
</dbReference>
<dbReference type="PRINTS" id="PR00625">
    <property type="entry name" value="JDOMAIN"/>
</dbReference>
<dbReference type="EMBL" id="AP024355">
    <property type="protein sequence ID" value="BCR06099.1"/>
    <property type="molecule type" value="Genomic_DNA"/>
</dbReference>
<accession>A0ABN6E2P7</accession>
<evidence type="ECO:0000256" key="1">
    <source>
        <dbReference type="ARBA" id="ARBA00023186"/>
    </source>
</evidence>
<proteinExistence type="predicted"/>
<dbReference type="InterPro" id="IPR018253">
    <property type="entry name" value="DnaJ_domain_CS"/>
</dbReference>
<dbReference type="RefSeq" id="WP_221249479.1">
    <property type="nucleotide sequence ID" value="NZ_AP024355.1"/>
</dbReference>
<name>A0ABN6E2P7_9BACT</name>
<dbReference type="InterPro" id="IPR002939">
    <property type="entry name" value="DnaJ_C"/>
</dbReference>
<dbReference type="Pfam" id="PF00226">
    <property type="entry name" value="DnaJ"/>
    <property type="match status" value="1"/>
</dbReference>
<dbReference type="CDD" id="cd10747">
    <property type="entry name" value="DnaJ_C"/>
    <property type="match status" value="1"/>
</dbReference>
<dbReference type="SUPFAM" id="SSF46565">
    <property type="entry name" value="Chaperone J-domain"/>
    <property type="match status" value="1"/>
</dbReference>
<evidence type="ECO:0000259" key="2">
    <source>
        <dbReference type="PROSITE" id="PS50076"/>
    </source>
</evidence>
<feature type="domain" description="J" evidence="2">
    <location>
        <begin position="4"/>
        <end position="69"/>
    </location>
</feature>
<gene>
    <name evidence="3" type="ORF">DESUT3_31680</name>
</gene>
<dbReference type="PANTHER" id="PTHR43096">
    <property type="entry name" value="DNAJ HOMOLOG 1, MITOCHONDRIAL-RELATED"/>
    <property type="match status" value="1"/>
</dbReference>
<sequence>MGKDYYATLGVSKGASVDEIKKAYRKLALKFHPDKNPGDKKAEEKFKEITEAYAVLSDPDKKRQYDQFGESGFHQRYSQEDIFRGFDVGDIFREFGFGTDDIFSHLFGGGRGRNPYFSGGGRAQAVKGQDYVMRLNIPFRQAMQGGERRIDFRRDGRPEHLQVRIPAGVESGQKLRVAGKGAASPAGGPAGDLFLEIQVDPDSQFVRDGDDLQIRVQVPFSGACLGTSVDVPTLEGTKRVKVPAGISGGGKIRLRGFGVPGQGGKAKGDLYAIVEVEVPKKLTAEQKKLLEKLREAGL</sequence>
<dbReference type="PROSITE" id="PS50076">
    <property type="entry name" value="DNAJ_2"/>
    <property type="match status" value="1"/>
</dbReference>
<reference evidence="3 4" key="1">
    <citation type="journal article" date="2016" name="C (Basel)">
        <title>Selective Growth of and Electricity Production by Marine Exoelectrogenic Bacteria in Self-Aggregated Hydrogel of Microbially Reduced Graphene Oxide.</title>
        <authorList>
            <person name="Yoshida N."/>
            <person name="Goto Y."/>
            <person name="Miyata Y."/>
        </authorList>
    </citation>
    <scope>NUCLEOTIDE SEQUENCE [LARGE SCALE GENOMIC DNA]</scope>
    <source>
        <strain evidence="3 4">NIT-T3</strain>
    </source>
</reference>
<protein>
    <submittedName>
        <fullName evidence="3">Integrase</fullName>
    </submittedName>
</protein>
<organism evidence="3 4">
    <name type="scientific">Desulfuromonas versatilis</name>
    <dbReference type="NCBI Taxonomy" id="2802975"/>
    <lineage>
        <taxon>Bacteria</taxon>
        <taxon>Pseudomonadati</taxon>
        <taxon>Thermodesulfobacteriota</taxon>
        <taxon>Desulfuromonadia</taxon>
        <taxon>Desulfuromonadales</taxon>
        <taxon>Desulfuromonadaceae</taxon>
        <taxon>Desulfuromonas</taxon>
    </lineage>
</organism>